<evidence type="ECO:0000313" key="2">
    <source>
        <dbReference type="EMBL" id="MBU5669476.1"/>
    </source>
</evidence>
<comment type="caution">
    <text evidence="2">The sequence shown here is derived from an EMBL/GenBank/DDBJ whole genome shotgun (WGS) entry which is preliminary data.</text>
</comment>
<keyword evidence="3" id="KW-1185">Reference proteome</keyword>
<feature type="region of interest" description="Disordered" evidence="1">
    <location>
        <begin position="1"/>
        <end position="30"/>
    </location>
</feature>
<dbReference type="RefSeq" id="WP_216549309.1">
    <property type="nucleotide sequence ID" value="NZ_JAHLQO010000004.1"/>
</dbReference>
<accession>A0ABS6FHN1</accession>
<dbReference type="Proteomes" id="UP000783742">
    <property type="component" value="Unassembled WGS sequence"/>
</dbReference>
<evidence type="ECO:0000313" key="3">
    <source>
        <dbReference type="Proteomes" id="UP000783742"/>
    </source>
</evidence>
<feature type="compositionally biased region" description="Basic and acidic residues" evidence="1">
    <location>
        <begin position="15"/>
        <end position="25"/>
    </location>
</feature>
<gene>
    <name evidence="2" type="ORF">KQI68_06445</name>
</gene>
<proteinExistence type="predicted"/>
<evidence type="ECO:0000256" key="1">
    <source>
        <dbReference type="SAM" id="MobiDB-lite"/>
    </source>
</evidence>
<dbReference type="EMBL" id="JAHLQO010000004">
    <property type="protein sequence ID" value="MBU5669476.1"/>
    <property type="molecule type" value="Genomic_DNA"/>
</dbReference>
<organism evidence="2 3">
    <name type="scientific">Peptoniphilus ovalis</name>
    <dbReference type="NCBI Taxonomy" id="2841503"/>
    <lineage>
        <taxon>Bacteria</taxon>
        <taxon>Bacillati</taxon>
        <taxon>Bacillota</taxon>
        <taxon>Tissierellia</taxon>
        <taxon>Tissierellales</taxon>
        <taxon>Peptoniphilaceae</taxon>
        <taxon>Peptoniphilus</taxon>
    </lineage>
</organism>
<reference evidence="2 3" key="1">
    <citation type="submission" date="2021-06" db="EMBL/GenBank/DDBJ databases">
        <authorList>
            <person name="Sun Q."/>
            <person name="Li D."/>
        </authorList>
    </citation>
    <scope>NUCLEOTIDE SEQUENCE [LARGE SCALE GENOMIC DNA]</scope>
    <source>
        <strain evidence="2 3">MSJ-1</strain>
    </source>
</reference>
<name>A0ABS6FHN1_9FIRM</name>
<sequence>MAEERKLKTSPAQAKARDKWDSKNKENKKRRTYKSGCKNYILKLADQQDLEEVESWIEEARKKF</sequence>
<protein>
    <submittedName>
        <fullName evidence="2">Uncharacterized protein</fullName>
    </submittedName>
</protein>